<evidence type="ECO:0000256" key="1">
    <source>
        <dbReference type="RuleBase" id="RU003860"/>
    </source>
</evidence>
<organism evidence="3">
    <name type="scientific">Chlamydomonas euryale</name>
    <dbReference type="NCBI Taxonomy" id="1486919"/>
    <lineage>
        <taxon>Eukaryota</taxon>
        <taxon>Viridiplantae</taxon>
        <taxon>Chlorophyta</taxon>
        <taxon>core chlorophytes</taxon>
        <taxon>Chlorophyceae</taxon>
        <taxon>CS clade</taxon>
        <taxon>Chlamydomonadales</taxon>
        <taxon>Chlamydomonadaceae</taxon>
        <taxon>Chlamydomonas</taxon>
    </lineage>
</organism>
<evidence type="ECO:0000256" key="2">
    <source>
        <dbReference type="SAM" id="MobiDB-lite"/>
    </source>
</evidence>
<dbReference type="PANTHER" id="PTHR46230">
    <property type="match status" value="1"/>
</dbReference>
<sequence length="101" mass="10935">MAEASGPISNAIKTKLTEALQPTSMRLVNQSSAHSGHFGHDGSAASDSGETHFKLEVVSTRFDKMPMIKRHQLIYSLLDEEIKAGVHALTMSTKTPTEAAR</sequence>
<dbReference type="PIRSF" id="PIRSF003113">
    <property type="entry name" value="BolA"/>
    <property type="match status" value="1"/>
</dbReference>
<name>A0A7R9YUE1_9CHLO</name>
<dbReference type="InterPro" id="IPR002634">
    <property type="entry name" value="BolA"/>
</dbReference>
<gene>
    <name evidence="3" type="ORF">CEUR00632_LOCUS6945</name>
</gene>
<dbReference type="Gene3D" id="3.30.300.90">
    <property type="entry name" value="BolA-like"/>
    <property type="match status" value="1"/>
</dbReference>
<dbReference type="InterPro" id="IPR036065">
    <property type="entry name" value="BolA-like_sf"/>
</dbReference>
<reference evidence="3" key="1">
    <citation type="submission" date="2021-01" db="EMBL/GenBank/DDBJ databases">
        <authorList>
            <person name="Corre E."/>
            <person name="Pelletier E."/>
            <person name="Niang G."/>
            <person name="Scheremetjew M."/>
            <person name="Finn R."/>
            <person name="Kale V."/>
            <person name="Holt S."/>
            <person name="Cochrane G."/>
            <person name="Meng A."/>
            <person name="Brown T."/>
            <person name="Cohen L."/>
        </authorList>
    </citation>
    <scope>NUCLEOTIDE SEQUENCE</scope>
    <source>
        <strain evidence="3">CCMP219</strain>
    </source>
</reference>
<accession>A0A7R9YUE1</accession>
<dbReference type="GO" id="GO:0016226">
    <property type="term" value="P:iron-sulfur cluster assembly"/>
    <property type="evidence" value="ECO:0007669"/>
    <property type="project" value="TreeGrafter"/>
</dbReference>
<proteinExistence type="inferred from homology"/>
<dbReference type="SUPFAM" id="SSF82657">
    <property type="entry name" value="BolA-like"/>
    <property type="match status" value="1"/>
</dbReference>
<protein>
    <recommendedName>
        <fullName evidence="4">Bola-like protein</fullName>
    </recommendedName>
</protein>
<evidence type="ECO:0000313" key="3">
    <source>
        <dbReference type="EMBL" id="CAD8286907.1"/>
    </source>
</evidence>
<dbReference type="Pfam" id="PF01722">
    <property type="entry name" value="BolA"/>
    <property type="match status" value="1"/>
</dbReference>
<dbReference type="PANTHER" id="PTHR46230:SF3">
    <property type="entry name" value="SUFE-LIKE PROTEIN 1, CHLOROPLASTIC_MITOCHONDRIAL"/>
    <property type="match status" value="1"/>
</dbReference>
<dbReference type="EMBL" id="HBEC01014969">
    <property type="protein sequence ID" value="CAD8286907.1"/>
    <property type="molecule type" value="Transcribed_RNA"/>
</dbReference>
<dbReference type="AlphaFoldDB" id="A0A7R9YUE1"/>
<comment type="similarity">
    <text evidence="1">Belongs to the BolA/IbaG family.</text>
</comment>
<feature type="region of interest" description="Disordered" evidence="2">
    <location>
        <begin position="28"/>
        <end position="50"/>
    </location>
</feature>
<evidence type="ECO:0008006" key="4">
    <source>
        <dbReference type="Google" id="ProtNLM"/>
    </source>
</evidence>